<dbReference type="Pfam" id="PF00135">
    <property type="entry name" value="COesterase"/>
    <property type="match status" value="1"/>
</dbReference>
<dbReference type="PROSITE" id="PS00122">
    <property type="entry name" value="CARBOXYLESTERASE_B_1"/>
    <property type="match status" value="1"/>
</dbReference>
<dbReference type="PANTHER" id="PTHR45029:SF6">
    <property type="entry name" value="CARBOXYLIC ESTER HYDROLASE"/>
    <property type="match status" value="1"/>
</dbReference>
<dbReference type="InterPro" id="IPR043187">
    <property type="entry name" value="CM06B1-like"/>
</dbReference>
<comment type="similarity">
    <text evidence="1 4">Belongs to the type-B carboxylesterase/lipase family.</text>
</comment>
<dbReference type="SUPFAM" id="SSF53474">
    <property type="entry name" value="alpha/beta-Hydrolases"/>
    <property type="match status" value="1"/>
</dbReference>
<evidence type="ECO:0000259" key="5">
    <source>
        <dbReference type="Pfam" id="PF00135"/>
    </source>
</evidence>
<evidence type="ECO:0000313" key="7">
    <source>
        <dbReference type="WBParaSite" id="MBELARI_LOCUS19458"/>
    </source>
</evidence>
<dbReference type="InterPro" id="IPR029058">
    <property type="entry name" value="AB_hydrolase_fold"/>
</dbReference>
<evidence type="ECO:0000256" key="4">
    <source>
        <dbReference type="RuleBase" id="RU361235"/>
    </source>
</evidence>
<dbReference type="InterPro" id="IPR019826">
    <property type="entry name" value="Carboxylesterase_B_AS"/>
</dbReference>
<dbReference type="Gene3D" id="3.40.50.1820">
    <property type="entry name" value="alpha/beta hydrolase"/>
    <property type="match status" value="1"/>
</dbReference>
<evidence type="ECO:0000256" key="3">
    <source>
        <dbReference type="ARBA" id="ARBA00022801"/>
    </source>
</evidence>
<evidence type="ECO:0000256" key="1">
    <source>
        <dbReference type="ARBA" id="ARBA00005964"/>
    </source>
</evidence>
<evidence type="ECO:0000313" key="6">
    <source>
        <dbReference type="Proteomes" id="UP000887575"/>
    </source>
</evidence>
<protein>
    <recommendedName>
        <fullName evidence="4">Carboxylic ester hydrolase</fullName>
        <ecNumber evidence="4">3.1.1.-</ecNumber>
    </recommendedName>
</protein>
<keyword evidence="6" id="KW-1185">Reference proteome</keyword>
<dbReference type="AlphaFoldDB" id="A0AAF3EYZ5"/>
<dbReference type="WBParaSite" id="MBELARI_LOCUS19458">
    <property type="protein sequence ID" value="MBELARI_LOCUS19458"/>
    <property type="gene ID" value="MBELARI_LOCUS19458"/>
</dbReference>
<organism evidence="6 7">
    <name type="scientific">Mesorhabditis belari</name>
    <dbReference type="NCBI Taxonomy" id="2138241"/>
    <lineage>
        <taxon>Eukaryota</taxon>
        <taxon>Metazoa</taxon>
        <taxon>Ecdysozoa</taxon>
        <taxon>Nematoda</taxon>
        <taxon>Chromadorea</taxon>
        <taxon>Rhabditida</taxon>
        <taxon>Rhabditina</taxon>
        <taxon>Rhabditomorpha</taxon>
        <taxon>Rhabditoidea</taxon>
        <taxon>Rhabditidae</taxon>
        <taxon>Mesorhabditinae</taxon>
        <taxon>Mesorhabditis</taxon>
    </lineage>
</organism>
<keyword evidence="2" id="KW-0719">Serine esterase</keyword>
<dbReference type="Proteomes" id="UP000887575">
    <property type="component" value="Unassembled WGS sequence"/>
</dbReference>
<evidence type="ECO:0000256" key="2">
    <source>
        <dbReference type="ARBA" id="ARBA00022487"/>
    </source>
</evidence>
<proteinExistence type="inferred from homology"/>
<reference evidence="7" key="1">
    <citation type="submission" date="2024-02" db="UniProtKB">
        <authorList>
            <consortium name="WormBaseParasite"/>
        </authorList>
    </citation>
    <scope>IDENTIFICATION</scope>
</reference>
<dbReference type="GO" id="GO:0052689">
    <property type="term" value="F:carboxylic ester hydrolase activity"/>
    <property type="evidence" value="ECO:0007669"/>
    <property type="project" value="UniProtKB-KW"/>
</dbReference>
<dbReference type="InterPro" id="IPR002018">
    <property type="entry name" value="CarbesteraseB"/>
</dbReference>
<dbReference type="EC" id="3.1.1.-" evidence="4"/>
<keyword evidence="3 4" id="KW-0378">Hydrolase</keyword>
<feature type="domain" description="Carboxylesterase type B" evidence="5">
    <location>
        <begin position="25"/>
        <end position="543"/>
    </location>
</feature>
<sequence>MLMSSFCCFGEKKMGQSGSAPVPGQIVETTSGKIRGRLYTIDEDRVVEGFLGIPYAEPPIGELRFQKPIPKQKWKHTLDCFHFGPRCPQADEYFSGYLNIVGKDEAKCLTLNIFAPQWESKEFPSGHPVMIWIHGGGFQMHSSSNYGDRTLARNLCAKDLLVVSINYRLGLFGFFTTGDEACRGNMGLWDQTLALEWVRDNIGKFGGDPNNVTVFGQSAGGASSDLLSLSPHSRDLFHKVIPMAGCGECDFAIRSSDEQTQISKDFAKFLGYKPHEEEGNEEMLEWLRCQYAELLELGLSGKKGFGKPGRLLFTPNIDGEFFPKSIEELRKEAPRKPRMTGVTQHEGLFFVGLTGLNKTYEGMQRYLERSITDDSYEGAQKLREQTLEFYFSDVNTKDKKEVIKKIVQIWGDREINYGIWEMARKEAELGSKVYLYQFNYFNPDGFGLLKWILPFLGATHCSELRYILGKGVISKFQPNANDHKMIKIMTDFFSNFAKYGDPNGKTEKCLWEPHDHTKPNRHLTITLEPSMQDSFIENRMELWSKVFRARL</sequence>
<name>A0AAF3EYZ5_9BILA</name>
<accession>A0AAF3EYZ5</accession>
<dbReference type="PANTHER" id="PTHR45029">
    <property type="entry name" value="CARBOXYLIC ESTER HYDROLASE-RELATED"/>
    <property type="match status" value="1"/>
</dbReference>